<dbReference type="SMART" id="SM00365">
    <property type="entry name" value="LRR_SD22"/>
    <property type="match status" value="3"/>
</dbReference>
<keyword evidence="4" id="KW-1185">Reference proteome</keyword>
<dbReference type="InterPro" id="IPR025875">
    <property type="entry name" value="Leu-rich_rpt_4"/>
</dbReference>
<dbReference type="Pfam" id="PF12799">
    <property type="entry name" value="LRR_4"/>
    <property type="match status" value="1"/>
</dbReference>
<dbReference type="PANTHER" id="PTHR48051">
    <property type="match status" value="1"/>
</dbReference>
<evidence type="ECO:0008006" key="5">
    <source>
        <dbReference type="Google" id="ProtNLM"/>
    </source>
</evidence>
<name>A0A813TTR3_ADIRI</name>
<dbReference type="AlphaFoldDB" id="A0A813TTR3"/>
<dbReference type="InterPro" id="IPR050216">
    <property type="entry name" value="LRR_domain-containing"/>
</dbReference>
<dbReference type="SMART" id="SM00369">
    <property type="entry name" value="LRR_TYP"/>
    <property type="match status" value="4"/>
</dbReference>
<dbReference type="Pfam" id="PF13855">
    <property type="entry name" value="LRR_8"/>
    <property type="match status" value="1"/>
</dbReference>
<dbReference type="SUPFAM" id="SSF52058">
    <property type="entry name" value="L domain-like"/>
    <property type="match status" value="1"/>
</dbReference>
<evidence type="ECO:0000313" key="4">
    <source>
        <dbReference type="Proteomes" id="UP000663828"/>
    </source>
</evidence>
<dbReference type="InterPro" id="IPR003591">
    <property type="entry name" value="Leu-rich_rpt_typical-subtyp"/>
</dbReference>
<dbReference type="Gene3D" id="3.80.10.10">
    <property type="entry name" value="Ribonuclease Inhibitor"/>
    <property type="match status" value="2"/>
</dbReference>
<organism evidence="3 4">
    <name type="scientific">Adineta ricciae</name>
    <name type="common">Rotifer</name>
    <dbReference type="NCBI Taxonomy" id="249248"/>
    <lineage>
        <taxon>Eukaryota</taxon>
        <taxon>Metazoa</taxon>
        <taxon>Spiralia</taxon>
        <taxon>Gnathifera</taxon>
        <taxon>Rotifera</taxon>
        <taxon>Eurotatoria</taxon>
        <taxon>Bdelloidea</taxon>
        <taxon>Adinetida</taxon>
        <taxon>Adinetidae</taxon>
        <taxon>Adineta</taxon>
    </lineage>
</organism>
<dbReference type="Proteomes" id="UP000663828">
    <property type="component" value="Unassembled WGS sequence"/>
</dbReference>
<dbReference type="InterPro" id="IPR001611">
    <property type="entry name" value="Leu-rich_rpt"/>
</dbReference>
<evidence type="ECO:0000313" key="3">
    <source>
        <dbReference type="EMBL" id="CAF0816306.1"/>
    </source>
</evidence>
<keyword evidence="2" id="KW-0677">Repeat</keyword>
<gene>
    <name evidence="3" type="ORF">XAT740_LOCUS3728</name>
</gene>
<evidence type="ECO:0000256" key="2">
    <source>
        <dbReference type="ARBA" id="ARBA00022737"/>
    </source>
</evidence>
<protein>
    <recommendedName>
        <fullName evidence="5">Leucine-rich repeat domain-containing protein</fullName>
    </recommendedName>
</protein>
<dbReference type="EMBL" id="CAJNOR010000145">
    <property type="protein sequence ID" value="CAF0816306.1"/>
    <property type="molecule type" value="Genomic_DNA"/>
</dbReference>
<dbReference type="InterPro" id="IPR032675">
    <property type="entry name" value="LRR_dom_sf"/>
</dbReference>
<keyword evidence="1" id="KW-0433">Leucine-rich repeat</keyword>
<proteinExistence type="predicted"/>
<dbReference type="PANTHER" id="PTHR48051:SF1">
    <property type="entry name" value="RAS SUPPRESSOR PROTEIN 1"/>
    <property type="match status" value="1"/>
</dbReference>
<accession>A0A813TTR3</accession>
<dbReference type="GO" id="GO:0005737">
    <property type="term" value="C:cytoplasm"/>
    <property type="evidence" value="ECO:0007669"/>
    <property type="project" value="TreeGrafter"/>
</dbReference>
<evidence type="ECO:0000256" key="1">
    <source>
        <dbReference type="ARBA" id="ARBA00022614"/>
    </source>
</evidence>
<dbReference type="PROSITE" id="PS51450">
    <property type="entry name" value="LRR"/>
    <property type="match status" value="3"/>
</dbReference>
<reference evidence="3" key="1">
    <citation type="submission" date="2021-02" db="EMBL/GenBank/DDBJ databases">
        <authorList>
            <person name="Nowell W R."/>
        </authorList>
    </citation>
    <scope>NUCLEOTIDE SEQUENCE</scope>
</reference>
<sequence length="217" mass="24211">MFVKMCSVVKCGFAPLIGIIPDTLAKLKNLTYFSVSRTKVVKGFEELTKLPKLETLLLNNCSLTSLPNLDNLSNLAVLFVENNNLTDISDIPGVQYLYLSGNQLKNIPMTKDPNKLVGLDMSGNPLSSAATIMLYKNLEDINLSDTGINSIPATIDKLRNVTRLDLSGNKLTHLPTNIRNLRQLEVLDIKNNLLSKRDVELIRRSFAKSHPELQIKY</sequence>
<comment type="caution">
    <text evidence="3">The sequence shown here is derived from an EMBL/GenBank/DDBJ whole genome shotgun (WGS) entry which is preliminary data.</text>
</comment>